<protein>
    <submittedName>
        <fullName evidence="2">Uncharacterized protein</fullName>
    </submittedName>
</protein>
<proteinExistence type="predicted"/>
<dbReference type="Proteomes" id="UP000612282">
    <property type="component" value="Unassembled WGS sequence"/>
</dbReference>
<keyword evidence="3" id="KW-1185">Reference proteome</keyword>
<keyword evidence="1" id="KW-0812">Transmembrane</keyword>
<dbReference type="EMBL" id="BOMG01000092">
    <property type="protein sequence ID" value="GID58870.1"/>
    <property type="molecule type" value="Genomic_DNA"/>
</dbReference>
<sequence>MTLRTTVILTISVVAGGVVGGLTYVSGENVSKSLLAGLATVPAGVAFLHSIIQPGQSQ</sequence>
<evidence type="ECO:0000256" key="1">
    <source>
        <dbReference type="SAM" id="Phobius"/>
    </source>
</evidence>
<keyword evidence="1" id="KW-1133">Transmembrane helix</keyword>
<feature type="transmembrane region" description="Helical" evidence="1">
    <location>
        <begin position="7"/>
        <end position="27"/>
    </location>
</feature>
<feature type="transmembrane region" description="Helical" evidence="1">
    <location>
        <begin position="33"/>
        <end position="52"/>
    </location>
</feature>
<name>A0ABQ3XK43_9ACTN</name>
<comment type="caution">
    <text evidence="2">The sequence shown here is derived from an EMBL/GenBank/DDBJ whole genome shotgun (WGS) entry which is preliminary data.</text>
</comment>
<gene>
    <name evidence="2" type="ORF">Aco03nite_072740</name>
</gene>
<organism evidence="2 3">
    <name type="scientific">Actinoplanes couchii</name>
    <dbReference type="NCBI Taxonomy" id="403638"/>
    <lineage>
        <taxon>Bacteria</taxon>
        <taxon>Bacillati</taxon>
        <taxon>Actinomycetota</taxon>
        <taxon>Actinomycetes</taxon>
        <taxon>Micromonosporales</taxon>
        <taxon>Micromonosporaceae</taxon>
        <taxon>Actinoplanes</taxon>
    </lineage>
</organism>
<keyword evidence="1" id="KW-0472">Membrane</keyword>
<reference evidence="2 3" key="1">
    <citation type="submission" date="2021-01" db="EMBL/GenBank/DDBJ databases">
        <title>Whole genome shotgun sequence of Actinoplanes couchii NBRC 106145.</title>
        <authorList>
            <person name="Komaki H."/>
            <person name="Tamura T."/>
        </authorList>
    </citation>
    <scope>NUCLEOTIDE SEQUENCE [LARGE SCALE GENOMIC DNA]</scope>
    <source>
        <strain evidence="2 3">NBRC 106145</strain>
    </source>
</reference>
<evidence type="ECO:0000313" key="3">
    <source>
        <dbReference type="Proteomes" id="UP000612282"/>
    </source>
</evidence>
<evidence type="ECO:0000313" key="2">
    <source>
        <dbReference type="EMBL" id="GID58870.1"/>
    </source>
</evidence>
<accession>A0ABQ3XK43</accession>